<dbReference type="EMBL" id="LXEN01000177">
    <property type="protein sequence ID" value="OAT18260.1"/>
    <property type="molecule type" value="Genomic_DNA"/>
</dbReference>
<protein>
    <recommendedName>
        <fullName evidence="1">ABM domain-containing protein</fullName>
    </recommendedName>
</protein>
<reference evidence="2 3" key="1">
    <citation type="submission" date="2016-04" db="EMBL/GenBank/DDBJ databases">
        <title>ATOL: Assembling a taxonomically balanced genome-scale reconstruction of the evolutionary history of the Enterobacteriaceae.</title>
        <authorList>
            <person name="Plunkett G.III."/>
            <person name="Neeno-Eckwall E.C."/>
            <person name="Glasner J.D."/>
            <person name="Perna N.T."/>
        </authorList>
    </citation>
    <scope>NUCLEOTIDE SEQUENCE [LARGE SCALE GENOMIC DNA]</scope>
    <source>
        <strain evidence="2 3">ATCC 19692</strain>
    </source>
</reference>
<dbReference type="SUPFAM" id="SSF54909">
    <property type="entry name" value="Dimeric alpha+beta barrel"/>
    <property type="match status" value="1"/>
</dbReference>
<dbReference type="PANTHER" id="PTHR33336">
    <property type="entry name" value="QUINOL MONOOXYGENASE YGIN-RELATED"/>
    <property type="match status" value="1"/>
</dbReference>
<name>A0A198F0H8_9GAMM</name>
<dbReference type="Pfam" id="PF03992">
    <property type="entry name" value="ABM"/>
    <property type="match status" value="1"/>
</dbReference>
<sequence>MSEVRIVATMVAKEQYKDTVCNALKAVVTPSREEAGNTSYELHQDVSHDDTYVFFEVWKSQQAVDEHNNSEHFKKLLSQIDGKLDVLDIKILKKI</sequence>
<dbReference type="RefSeq" id="WP_066753577.1">
    <property type="nucleotide sequence ID" value="NZ_LXEN01000177.1"/>
</dbReference>
<evidence type="ECO:0000259" key="1">
    <source>
        <dbReference type="PROSITE" id="PS51725"/>
    </source>
</evidence>
<feature type="domain" description="ABM" evidence="1">
    <location>
        <begin position="4"/>
        <end position="92"/>
    </location>
</feature>
<dbReference type="GO" id="GO:0005829">
    <property type="term" value="C:cytosol"/>
    <property type="evidence" value="ECO:0007669"/>
    <property type="project" value="TreeGrafter"/>
</dbReference>
<organism evidence="2 3">
    <name type="scientific">Proteus myxofaciens ATCC 19692</name>
    <dbReference type="NCBI Taxonomy" id="1354337"/>
    <lineage>
        <taxon>Bacteria</taxon>
        <taxon>Pseudomonadati</taxon>
        <taxon>Pseudomonadota</taxon>
        <taxon>Gammaproteobacteria</taxon>
        <taxon>Enterobacterales</taxon>
        <taxon>Morganellaceae</taxon>
        <taxon>Proteus</taxon>
    </lineage>
</organism>
<dbReference type="InterPro" id="IPR011008">
    <property type="entry name" value="Dimeric_a/b-barrel"/>
</dbReference>
<dbReference type="PATRIC" id="fig|1354337.4.peg.3361"/>
<dbReference type="Gene3D" id="3.30.70.100">
    <property type="match status" value="1"/>
</dbReference>
<dbReference type="PANTHER" id="PTHR33336:SF3">
    <property type="entry name" value="ABM DOMAIN-CONTAINING PROTEIN"/>
    <property type="match status" value="1"/>
</dbReference>
<dbReference type="Proteomes" id="UP000094023">
    <property type="component" value="Unassembled WGS sequence"/>
</dbReference>
<evidence type="ECO:0000313" key="2">
    <source>
        <dbReference type="EMBL" id="OAT18260.1"/>
    </source>
</evidence>
<proteinExistence type="predicted"/>
<dbReference type="AlphaFoldDB" id="A0A198F0H8"/>
<dbReference type="InterPro" id="IPR007138">
    <property type="entry name" value="ABM_dom"/>
</dbReference>
<dbReference type="PROSITE" id="PS51725">
    <property type="entry name" value="ABM"/>
    <property type="match status" value="1"/>
</dbReference>
<dbReference type="GO" id="GO:0016491">
    <property type="term" value="F:oxidoreductase activity"/>
    <property type="evidence" value="ECO:0007669"/>
    <property type="project" value="TreeGrafter"/>
</dbReference>
<gene>
    <name evidence="2" type="ORF">M983_3243</name>
</gene>
<dbReference type="STRING" id="1354337.M983_3243"/>
<dbReference type="InterPro" id="IPR050744">
    <property type="entry name" value="AI-2_Isomerase_LsrG"/>
</dbReference>
<keyword evidence="3" id="KW-1185">Reference proteome</keyword>
<evidence type="ECO:0000313" key="3">
    <source>
        <dbReference type="Proteomes" id="UP000094023"/>
    </source>
</evidence>
<accession>A0A198F0H8</accession>
<dbReference type="OrthoDB" id="9812192at2"/>
<comment type="caution">
    <text evidence="2">The sequence shown here is derived from an EMBL/GenBank/DDBJ whole genome shotgun (WGS) entry which is preliminary data.</text>
</comment>